<dbReference type="AlphaFoldDB" id="A0A2K3QP85"/>
<sequence>KGCGRPRCQRRPRARRQGPGLRQGRRRRGLGRRGDCRRRRLQFRAELLLAGAHLRGRKGARCLCRGGPEGARGLQAGRSFRQVDPRRARHFEALQGGHRGARQGRLRQGRQGCHPGKRKLQEPPTQGQFCETHAADGRGSLHDHHDGGDVWPRDSRHEGQGRRRGHEADERQRVWADGEHLDQGHGQGAPAGRGRRGGHCLRQPMRLPQSGSCVDGVQELGQGPDTGPLRLRTVCQVQELPHQGLPEIRGESRHA</sequence>
<proteinExistence type="predicted"/>
<feature type="compositionally biased region" description="Basic residues" evidence="1">
    <location>
        <begin position="23"/>
        <end position="35"/>
    </location>
</feature>
<name>A0A2K3QP85_9HYPO</name>
<evidence type="ECO:0000256" key="1">
    <source>
        <dbReference type="SAM" id="MobiDB-lite"/>
    </source>
</evidence>
<evidence type="ECO:0000313" key="3">
    <source>
        <dbReference type="Proteomes" id="UP000236621"/>
    </source>
</evidence>
<dbReference type="OrthoDB" id="310895at2759"/>
<protein>
    <submittedName>
        <fullName evidence="2">Betaine aldehyde dehydrogenase 2</fullName>
    </submittedName>
</protein>
<feature type="non-terminal residue" evidence="2">
    <location>
        <position position="1"/>
    </location>
</feature>
<gene>
    <name evidence="2" type="ORF">TCAP_00734</name>
</gene>
<comment type="caution">
    <text evidence="2">The sequence shown here is derived from an EMBL/GenBank/DDBJ whole genome shotgun (WGS) entry which is preliminary data.</text>
</comment>
<evidence type="ECO:0000313" key="2">
    <source>
        <dbReference type="EMBL" id="PNY29352.1"/>
    </source>
</evidence>
<accession>A0A2K3QP85</accession>
<feature type="compositionally biased region" description="Basic residues" evidence="1">
    <location>
        <begin position="7"/>
        <end position="16"/>
    </location>
</feature>
<dbReference type="EMBL" id="NRSZ01000121">
    <property type="protein sequence ID" value="PNY29352.1"/>
    <property type="molecule type" value="Genomic_DNA"/>
</dbReference>
<reference evidence="2 3" key="1">
    <citation type="submission" date="2017-08" db="EMBL/GenBank/DDBJ databases">
        <title>Harnessing the power of phylogenomics to disentangle the directionality and signatures of interkingdom host jumping in the parasitic fungal genus Tolypocladium.</title>
        <authorList>
            <person name="Quandt C.A."/>
            <person name="Patterson W."/>
            <person name="Spatafora J.W."/>
        </authorList>
    </citation>
    <scope>NUCLEOTIDE SEQUENCE [LARGE SCALE GENOMIC DNA]</scope>
    <source>
        <strain evidence="2 3">CBS 113982</strain>
    </source>
</reference>
<dbReference type="Proteomes" id="UP000236621">
    <property type="component" value="Unassembled WGS sequence"/>
</dbReference>
<keyword evidence="3" id="KW-1185">Reference proteome</keyword>
<feature type="compositionally biased region" description="Basic residues" evidence="1">
    <location>
        <begin position="99"/>
        <end position="108"/>
    </location>
</feature>
<feature type="region of interest" description="Disordered" evidence="1">
    <location>
        <begin position="97"/>
        <end position="226"/>
    </location>
</feature>
<feature type="compositionally biased region" description="Basic and acidic residues" evidence="1">
    <location>
        <begin position="133"/>
        <end position="183"/>
    </location>
</feature>
<feature type="region of interest" description="Disordered" evidence="1">
    <location>
        <begin position="1"/>
        <end position="35"/>
    </location>
</feature>
<organism evidence="2 3">
    <name type="scientific">Tolypocladium capitatum</name>
    <dbReference type="NCBI Taxonomy" id="45235"/>
    <lineage>
        <taxon>Eukaryota</taxon>
        <taxon>Fungi</taxon>
        <taxon>Dikarya</taxon>
        <taxon>Ascomycota</taxon>
        <taxon>Pezizomycotina</taxon>
        <taxon>Sordariomycetes</taxon>
        <taxon>Hypocreomycetidae</taxon>
        <taxon>Hypocreales</taxon>
        <taxon>Ophiocordycipitaceae</taxon>
        <taxon>Tolypocladium</taxon>
    </lineage>
</organism>